<reference evidence="2" key="1">
    <citation type="submission" date="2023-07" db="EMBL/GenBank/DDBJ databases">
        <title>Myceligenerans salitolerans sp. nov., a halotolerant actinomycete isolated from a salt lake in Xinjiang, China.</title>
        <authorList>
            <person name="Guan T."/>
        </authorList>
    </citation>
    <scope>NUCLEOTIDE SEQUENCE [LARGE SCALE GENOMIC DNA]</scope>
    <source>
        <strain evidence="2">XHU 5031</strain>
    </source>
</reference>
<keyword evidence="2" id="KW-1185">Reference proteome</keyword>
<name>A0ABS3IA22_9MICO</name>
<organism evidence="1 2">
    <name type="scientific">Myceligenerans salitolerans</name>
    <dbReference type="NCBI Taxonomy" id="1230528"/>
    <lineage>
        <taxon>Bacteria</taxon>
        <taxon>Bacillati</taxon>
        <taxon>Actinomycetota</taxon>
        <taxon>Actinomycetes</taxon>
        <taxon>Micrococcales</taxon>
        <taxon>Promicromonosporaceae</taxon>
        <taxon>Myceligenerans</taxon>
    </lineage>
</organism>
<comment type="caution">
    <text evidence="1">The sequence shown here is derived from an EMBL/GenBank/DDBJ whole genome shotgun (WGS) entry which is preliminary data.</text>
</comment>
<sequence>MPLITWLSSDGEIEFLDSGSITDRVLCIIPPSDADSLVQHTAAEAATPLSRSDDTGACEEWVNMAQAAER</sequence>
<accession>A0ABS3IA22</accession>
<protein>
    <submittedName>
        <fullName evidence="1">Uncharacterized protein</fullName>
    </submittedName>
</protein>
<evidence type="ECO:0000313" key="1">
    <source>
        <dbReference type="EMBL" id="MBO0609880.1"/>
    </source>
</evidence>
<dbReference type="Proteomes" id="UP000664617">
    <property type="component" value="Unassembled WGS sequence"/>
</dbReference>
<proteinExistence type="predicted"/>
<evidence type="ECO:0000313" key="2">
    <source>
        <dbReference type="Proteomes" id="UP000664617"/>
    </source>
</evidence>
<dbReference type="RefSeq" id="WP_207275828.1">
    <property type="nucleotide sequence ID" value="NZ_JAFMPK010000045.1"/>
</dbReference>
<dbReference type="EMBL" id="JAFMPK010000045">
    <property type="protein sequence ID" value="MBO0609880.1"/>
    <property type="molecule type" value="Genomic_DNA"/>
</dbReference>
<gene>
    <name evidence="1" type="ORF">J0911_12670</name>
</gene>